<organism evidence="3 4">
    <name type="scientific">Symbiodinium pilosum</name>
    <name type="common">Dinoflagellate</name>
    <dbReference type="NCBI Taxonomy" id="2952"/>
    <lineage>
        <taxon>Eukaryota</taxon>
        <taxon>Sar</taxon>
        <taxon>Alveolata</taxon>
        <taxon>Dinophyceae</taxon>
        <taxon>Suessiales</taxon>
        <taxon>Symbiodiniaceae</taxon>
        <taxon>Symbiodinium</taxon>
    </lineage>
</organism>
<evidence type="ECO:0000313" key="3">
    <source>
        <dbReference type="EMBL" id="CAE7554895.1"/>
    </source>
</evidence>
<evidence type="ECO:0000313" key="4">
    <source>
        <dbReference type="Proteomes" id="UP000649617"/>
    </source>
</evidence>
<feature type="non-terminal residue" evidence="3">
    <location>
        <position position="1"/>
    </location>
</feature>
<dbReference type="OrthoDB" id="441681at2759"/>
<feature type="non-terminal residue" evidence="3">
    <location>
        <position position="183"/>
    </location>
</feature>
<dbReference type="InterPro" id="IPR043136">
    <property type="entry name" value="B30.2/SPRY_sf"/>
</dbReference>
<keyword evidence="4" id="KW-1185">Reference proteome</keyword>
<dbReference type="Pfam" id="PF07177">
    <property type="entry name" value="Neuralized"/>
    <property type="match status" value="1"/>
</dbReference>
<evidence type="ECO:0000259" key="2">
    <source>
        <dbReference type="Pfam" id="PF07177"/>
    </source>
</evidence>
<name>A0A812TYE7_SYMPI</name>
<dbReference type="Gene3D" id="2.60.120.920">
    <property type="match status" value="1"/>
</dbReference>
<dbReference type="Proteomes" id="UP000649617">
    <property type="component" value="Unassembled WGS sequence"/>
</dbReference>
<sequence length="183" mass="20187">VDEMESKCSQSMALGFCTSLPESRPAPLRAERARELKKATLLGYDLPKIFADGQEVGKIPAKQWRPLKDLSAGSRLGLLIDRNSWELTVFMNGCRKVTVSIPNEVSPRPTEVWGIVDVHGNVRSVRLRGNPENRSAVLAAPLPPQWALQAPQTPLRLASTQENASTPLADRGRDLPPRALFEE</sequence>
<evidence type="ECO:0000256" key="1">
    <source>
        <dbReference type="SAM" id="MobiDB-lite"/>
    </source>
</evidence>
<feature type="compositionally biased region" description="Basic and acidic residues" evidence="1">
    <location>
        <begin position="170"/>
        <end position="183"/>
    </location>
</feature>
<proteinExistence type="predicted"/>
<gene>
    <name evidence="3" type="ORF">SPIL2461_LOCUS14758</name>
</gene>
<feature type="region of interest" description="Disordered" evidence="1">
    <location>
        <begin position="156"/>
        <end position="183"/>
    </location>
</feature>
<dbReference type="EMBL" id="CAJNIZ010034725">
    <property type="protein sequence ID" value="CAE7554895.1"/>
    <property type="molecule type" value="Genomic_DNA"/>
</dbReference>
<accession>A0A812TYE7</accession>
<reference evidence="3" key="1">
    <citation type="submission" date="2021-02" db="EMBL/GenBank/DDBJ databases">
        <authorList>
            <person name="Dougan E. K."/>
            <person name="Rhodes N."/>
            <person name="Thang M."/>
            <person name="Chan C."/>
        </authorList>
    </citation>
    <scope>NUCLEOTIDE SEQUENCE</scope>
</reference>
<dbReference type="InterPro" id="IPR006573">
    <property type="entry name" value="NHR_dom"/>
</dbReference>
<dbReference type="AlphaFoldDB" id="A0A812TYE7"/>
<protein>
    <recommendedName>
        <fullName evidence="2">NHR domain-containing protein</fullName>
    </recommendedName>
</protein>
<feature type="domain" description="NHR" evidence="2">
    <location>
        <begin position="1"/>
        <end position="127"/>
    </location>
</feature>
<comment type="caution">
    <text evidence="3">The sequence shown here is derived from an EMBL/GenBank/DDBJ whole genome shotgun (WGS) entry which is preliminary data.</text>
</comment>